<dbReference type="GO" id="GO:0008757">
    <property type="term" value="F:S-adenosylmethionine-dependent methyltransferase activity"/>
    <property type="evidence" value="ECO:0007669"/>
    <property type="project" value="InterPro"/>
</dbReference>
<organism evidence="5 6">
    <name type="scientific">Rhizobium mongolense subsp. loessense</name>
    <dbReference type="NCBI Taxonomy" id="158890"/>
    <lineage>
        <taxon>Bacteria</taxon>
        <taxon>Pseudomonadati</taxon>
        <taxon>Pseudomonadota</taxon>
        <taxon>Alphaproteobacteria</taxon>
        <taxon>Hyphomicrobiales</taxon>
        <taxon>Rhizobiaceae</taxon>
        <taxon>Rhizobium/Agrobacterium group</taxon>
        <taxon>Rhizobium</taxon>
    </lineage>
</organism>
<dbReference type="EMBL" id="FMTM01000002">
    <property type="protein sequence ID" value="SCW45126.1"/>
    <property type="molecule type" value="Genomic_DNA"/>
</dbReference>
<name>A0A1G4QKH8_9HYPH</name>
<dbReference type="PANTHER" id="PTHR43464:SF19">
    <property type="entry name" value="UBIQUINONE BIOSYNTHESIS O-METHYLTRANSFERASE, MITOCHONDRIAL"/>
    <property type="match status" value="1"/>
</dbReference>
<evidence type="ECO:0000256" key="2">
    <source>
        <dbReference type="ARBA" id="ARBA00022679"/>
    </source>
</evidence>
<evidence type="ECO:0000259" key="4">
    <source>
        <dbReference type="Pfam" id="PF08241"/>
    </source>
</evidence>
<dbReference type="Gene3D" id="3.40.50.150">
    <property type="entry name" value="Vaccinia Virus protein VP39"/>
    <property type="match status" value="1"/>
</dbReference>
<dbReference type="InterPro" id="IPR013216">
    <property type="entry name" value="Methyltransf_11"/>
</dbReference>
<dbReference type="PANTHER" id="PTHR43464">
    <property type="entry name" value="METHYLTRANSFERASE"/>
    <property type="match status" value="1"/>
</dbReference>
<dbReference type="RefSeq" id="WP_208603141.1">
    <property type="nucleotide sequence ID" value="NZ_FMTM01000002.1"/>
</dbReference>
<keyword evidence="1 5" id="KW-0489">Methyltransferase</keyword>
<dbReference type="InterPro" id="IPR029063">
    <property type="entry name" value="SAM-dependent_MTases_sf"/>
</dbReference>
<dbReference type="Proteomes" id="UP000199542">
    <property type="component" value="Unassembled WGS sequence"/>
</dbReference>
<dbReference type="CDD" id="cd02440">
    <property type="entry name" value="AdoMet_MTases"/>
    <property type="match status" value="1"/>
</dbReference>
<evidence type="ECO:0000313" key="6">
    <source>
        <dbReference type="Proteomes" id="UP000199542"/>
    </source>
</evidence>
<reference evidence="5 6" key="1">
    <citation type="submission" date="2016-10" db="EMBL/GenBank/DDBJ databases">
        <authorList>
            <person name="de Groot N.N."/>
        </authorList>
    </citation>
    <scope>NUCLEOTIDE SEQUENCE [LARGE SCALE GENOMIC DNA]</scope>
    <source>
        <strain evidence="5 6">CGMCC 1.3401</strain>
    </source>
</reference>
<keyword evidence="2 5" id="KW-0808">Transferase</keyword>
<dbReference type="Pfam" id="PF08241">
    <property type="entry name" value="Methyltransf_11"/>
    <property type="match status" value="1"/>
</dbReference>
<proteinExistence type="predicted"/>
<gene>
    <name evidence="5" type="ORF">SAMN02927900_01553</name>
</gene>
<protein>
    <submittedName>
        <fullName evidence="5">Methyltransferase domain-containing protein</fullName>
    </submittedName>
</protein>
<keyword evidence="3" id="KW-0949">S-adenosyl-L-methionine</keyword>
<dbReference type="GO" id="GO:0032259">
    <property type="term" value="P:methylation"/>
    <property type="evidence" value="ECO:0007669"/>
    <property type="project" value="UniProtKB-KW"/>
</dbReference>
<evidence type="ECO:0000256" key="1">
    <source>
        <dbReference type="ARBA" id="ARBA00022603"/>
    </source>
</evidence>
<evidence type="ECO:0000256" key="3">
    <source>
        <dbReference type="ARBA" id="ARBA00022691"/>
    </source>
</evidence>
<sequence length="242" mass="26783">MVARSDSEHWTEAAAQWIAWARAPNHDAFWAYRDALVDYLGTGTGQALDVGCGEGRVSRILKTCGYKVTAIDPVAELLKAAEQAQSAHDYAIAPASELPFENESFDLVVAYNVLMDIVDVPGALKEIRRVLRKEGTLFISIVHPLADLELLAETAPNGPSGSRTTYFDRRRFETKIESSGLTMHFAGWAQPLEAYVSGLESTGFAITSLREPIADLTEGRDHMRRWSKFPLFLWLKARALAA</sequence>
<dbReference type="AlphaFoldDB" id="A0A1G4QKH8"/>
<evidence type="ECO:0000313" key="5">
    <source>
        <dbReference type="EMBL" id="SCW45126.1"/>
    </source>
</evidence>
<accession>A0A1G4QKH8</accession>
<feature type="domain" description="Methyltransferase type 11" evidence="4">
    <location>
        <begin position="48"/>
        <end position="139"/>
    </location>
</feature>
<dbReference type="SUPFAM" id="SSF53335">
    <property type="entry name" value="S-adenosyl-L-methionine-dependent methyltransferases"/>
    <property type="match status" value="1"/>
</dbReference>